<proteinExistence type="predicted"/>
<evidence type="ECO:0000313" key="2">
    <source>
        <dbReference type="Proteomes" id="UP000615446"/>
    </source>
</evidence>
<accession>A0A8H3QYW8</accession>
<comment type="caution">
    <text evidence="1">The sequence shown here is derived from an EMBL/GenBank/DDBJ whole genome shotgun (WGS) entry which is preliminary data.</text>
</comment>
<dbReference type="EMBL" id="BLAL01000236">
    <property type="protein sequence ID" value="GES94384.1"/>
    <property type="molecule type" value="Genomic_DNA"/>
</dbReference>
<sequence>MKNHKEYIEKFSLDAIIDEIIDVTVTEDIEKFAVVEKLLVVVFNHHLEEWSCEDCKYIIKSSWMPKDLFNRCCNFYEQKDIIFDYESQSKVWKCRECQCDIKI</sequence>
<gene>
    <name evidence="1" type="ORF">RCL2_002111900</name>
</gene>
<evidence type="ECO:0000313" key="1">
    <source>
        <dbReference type="EMBL" id="GES94384.1"/>
    </source>
</evidence>
<name>A0A8H3QYW8_9GLOM</name>
<dbReference type="Proteomes" id="UP000615446">
    <property type="component" value="Unassembled WGS sequence"/>
</dbReference>
<organism evidence="1 2">
    <name type="scientific">Rhizophagus clarus</name>
    <dbReference type="NCBI Taxonomy" id="94130"/>
    <lineage>
        <taxon>Eukaryota</taxon>
        <taxon>Fungi</taxon>
        <taxon>Fungi incertae sedis</taxon>
        <taxon>Mucoromycota</taxon>
        <taxon>Glomeromycotina</taxon>
        <taxon>Glomeromycetes</taxon>
        <taxon>Glomerales</taxon>
        <taxon>Glomeraceae</taxon>
        <taxon>Rhizophagus</taxon>
    </lineage>
</organism>
<dbReference type="AlphaFoldDB" id="A0A8H3QYW8"/>
<reference evidence="1" key="1">
    <citation type="submission" date="2019-10" db="EMBL/GenBank/DDBJ databases">
        <title>Conservation and host-specific expression of non-tandemly repeated heterogenous ribosome RNA gene in arbuscular mycorrhizal fungi.</title>
        <authorList>
            <person name="Maeda T."/>
            <person name="Kobayashi Y."/>
            <person name="Nakagawa T."/>
            <person name="Ezawa T."/>
            <person name="Yamaguchi K."/>
            <person name="Bino T."/>
            <person name="Nishimoto Y."/>
            <person name="Shigenobu S."/>
            <person name="Kawaguchi M."/>
        </authorList>
    </citation>
    <scope>NUCLEOTIDE SEQUENCE</scope>
    <source>
        <strain evidence="1">HR1</strain>
    </source>
</reference>
<dbReference type="OrthoDB" id="2402507at2759"/>
<protein>
    <submittedName>
        <fullName evidence="1">Uncharacterized protein</fullName>
    </submittedName>
</protein>